<evidence type="ECO:0000313" key="3">
    <source>
        <dbReference type="EMBL" id="KAA6363563.1"/>
    </source>
</evidence>
<dbReference type="EMBL" id="SNRW01022755">
    <property type="protein sequence ID" value="KAA6363563.1"/>
    <property type="molecule type" value="Genomic_DNA"/>
</dbReference>
<feature type="compositionally biased region" description="Polar residues" evidence="2">
    <location>
        <begin position="280"/>
        <end position="292"/>
    </location>
</feature>
<evidence type="ECO:0000256" key="1">
    <source>
        <dbReference type="SAM" id="Coils"/>
    </source>
</evidence>
<protein>
    <submittedName>
        <fullName evidence="3">Uncharacterized protein</fullName>
    </submittedName>
</protein>
<evidence type="ECO:0000256" key="2">
    <source>
        <dbReference type="SAM" id="MobiDB-lite"/>
    </source>
</evidence>
<keyword evidence="1" id="KW-0175">Coiled coil</keyword>
<comment type="caution">
    <text evidence="3">The sequence shown here is derived from an EMBL/GenBank/DDBJ whole genome shotgun (WGS) entry which is preliminary data.</text>
</comment>
<reference evidence="3 4" key="1">
    <citation type="submission" date="2019-03" db="EMBL/GenBank/DDBJ databases">
        <title>Single cell metagenomics reveals metabolic interactions within the superorganism composed of flagellate Streblomastix strix and complex community of Bacteroidetes bacteria on its surface.</title>
        <authorList>
            <person name="Treitli S.C."/>
            <person name="Kolisko M."/>
            <person name="Husnik F."/>
            <person name="Keeling P."/>
            <person name="Hampl V."/>
        </authorList>
    </citation>
    <scope>NUCLEOTIDE SEQUENCE [LARGE SCALE GENOMIC DNA]</scope>
    <source>
        <strain evidence="3">ST1C</strain>
    </source>
</reference>
<accession>A0A5J4TZX5</accession>
<dbReference type="AlphaFoldDB" id="A0A5J4TZX5"/>
<dbReference type="Proteomes" id="UP000324800">
    <property type="component" value="Unassembled WGS sequence"/>
</dbReference>
<evidence type="ECO:0000313" key="4">
    <source>
        <dbReference type="Proteomes" id="UP000324800"/>
    </source>
</evidence>
<gene>
    <name evidence="3" type="ORF">EZS28_040910</name>
</gene>
<organism evidence="3 4">
    <name type="scientific">Streblomastix strix</name>
    <dbReference type="NCBI Taxonomy" id="222440"/>
    <lineage>
        <taxon>Eukaryota</taxon>
        <taxon>Metamonada</taxon>
        <taxon>Preaxostyla</taxon>
        <taxon>Oxymonadida</taxon>
        <taxon>Streblomastigidae</taxon>
        <taxon>Streblomastix</taxon>
    </lineage>
</organism>
<feature type="region of interest" description="Disordered" evidence="2">
    <location>
        <begin position="280"/>
        <end position="300"/>
    </location>
</feature>
<sequence>MQPTISSQIVPGTTSARTLLPISSPLTTLERTRFARMLLSAIEERSGDAAPYSIHTSSSHRGEYGRAVRKMVKGLARDNRLNRIAIKIRQRLLRRDDAKFRRNQKKKNKLLAQLDRKEKLELERLVQTQASAEQIELQNKQHEKEKEHIRRAISKAYRRNSNIASASMHLPNPRVTGTMLTPSAVAPTFSQQSSLLLQQQTSPSITFSPNTSLINIDAEQTILQSRASPSIEQTAQEVRANSQRVQSFTSGKYNSIEEIIETDDPLCENVIFAQSTCLEKGSNQKNDGQTPSMGAIQYVA</sequence>
<feature type="coiled-coil region" evidence="1">
    <location>
        <begin position="103"/>
        <end position="159"/>
    </location>
</feature>
<name>A0A5J4TZX5_9EUKA</name>
<proteinExistence type="predicted"/>